<dbReference type="Proteomes" id="UP000061603">
    <property type="component" value="Chromosome"/>
</dbReference>
<dbReference type="Gene3D" id="3.90.550.10">
    <property type="entry name" value="Spore Coat Polysaccharide Biosynthesis Protein SpsA, Chain A"/>
    <property type="match status" value="1"/>
</dbReference>
<feature type="domain" description="Glycosyltransferase 2-like" evidence="1">
    <location>
        <begin position="12"/>
        <end position="120"/>
    </location>
</feature>
<gene>
    <name evidence="2" type="ORF">PG1C_09990</name>
</gene>
<dbReference type="EMBL" id="CP010554">
    <property type="protein sequence ID" value="AJP48677.1"/>
    <property type="molecule type" value="Genomic_DNA"/>
</dbReference>
<organism evidence="2 3">
    <name type="scientific">Rugosibacter aromaticivorans</name>
    <dbReference type="NCBI Taxonomy" id="1565605"/>
    <lineage>
        <taxon>Bacteria</taxon>
        <taxon>Pseudomonadati</taxon>
        <taxon>Pseudomonadota</taxon>
        <taxon>Betaproteobacteria</taxon>
        <taxon>Nitrosomonadales</taxon>
        <taxon>Sterolibacteriaceae</taxon>
        <taxon>Rugosibacter</taxon>
    </lineage>
</organism>
<dbReference type="HOGENOM" id="CLU_976191_0_0_4"/>
<accession>A0A0C5J0T6</accession>
<dbReference type="InterPro" id="IPR001173">
    <property type="entry name" value="Glyco_trans_2-like"/>
</dbReference>
<dbReference type="AlphaFoldDB" id="A0A0C5J0T6"/>
<dbReference type="SUPFAM" id="SSF53448">
    <property type="entry name" value="Nucleotide-diphospho-sugar transferases"/>
    <property type="match status" value="1"/>
</dbReference>
<keyword evidence="3" id="KW-1185">Reference proteome</keyword>
<dbReference type="STRING" id="1565605.PG1C_09990"/>
<sequence>MRQAVKQHHTVIAIPYYNGSRFLRQAIASVVVNWREDMRLVVIDDASEDDPKEILEEFSQFGIDYFRNPERVGMIENHKRCLEFNTGKYFKILSQDDELLPGALDRQISLLDAHPELVFVSGSKQLIDSAGRVLLAINHGLNGRVNRQDVCRAIAIKGTNPVGEPALVLMRGSATRLVRGFPGGQPWLLDILMWLQLLELGPGMVKEEPVGRFRLSSQSYSAGMGLKQVEVFSTFLDDLRINGDIGLGLYCYAWLRCRLNALLRQIIYRWYDVGHGVFRLNFFRK</sequence>
<protein>
    <recommendedName>
        <fullName evidence="1">Glycosyltransferase 2-like domain-containing protein</fullName>
    </recommendedName>
</protein>
<dbReference type="PANTHER" id="PTHR43685">
    <property type="entry name" value="GLYCOSYLTRANSFERASE"/>
    <property type="match status" value="1"/>
</dbReference>
<dbReference type="InterPro" id="IPR050834">
    <property type="entry name" value="Glycosyltransf_2"/>
</dbReference>
<dbReference type="Pfam" id="PF00535">
    <property type="entry name" value="Glycos_transf_2"/>
    <property type="match status" value="1"/>
</dbReference>
<dbReference type="PANTHER" id="PTHR43685:SF2">
    <property type="entry name" value="GLYCOSYLTRANSFERASE 2-LIKE DOMAIN-CONTAINING PROTEIN"/>
    <property type="match status" value="1"/>
</dbReference>
<evidence type="ECO:0000259" key="1">
    <source>
        <dbReference type="Pfam" id="PF00535"/>
    </source>
</evidence>
<evidence type="ECO:0000313" key="2">
    <source>
        <dbReference type="EMBL" id="AJP48677.1"/>
    </source>
</evidence>
<proteinExistence type="predicted"/>
<dbReference type="CDD" id="cd00761">
    <property type="entry name" value="Glyco_tranf_GTA_type"/>
    <property type="match status" value="1"/>
</dbReference>
<dbReference type="InterPro" id="IPR029044">
    <property type="entry name" value="Nucleotide-diphossugar_trans"/>
</dbReference>
<name>A0A0C5J0T6_9PROT</name>
<reference evidence="2 3" key="1">
    <citation type="journal article" date="2015" name="Genome Announc.">
        <title>Complete Genome Sequence of a Novel Bacterium within the Family Rhodocyclaceae That Degrades Polycyclic Aromatic Hydrocarbons.</title>
        <authorList>
            <person name="Singleton D.R."/>
            <person name="Dickey A.N."/>
            <person name="Scholl E.H."/>
            <person name="Wright F.A."/>
            <person name="Aitken M.D."/>
        </authorList>
    </citation>
    <scope>NUCLEOTIDE SEQUENCE [LARGE SCALE GENOMIC DNA]</scope>
    <source>
        <strain evidence="3">PG1-Ca6</strain>
    </source>
</reference>
<dbReference type="KEGG" id="rbu:PG1C_09990"/>
<evidence type="ECO:0000313" key="3">
    <source>
        <dbReference type="Proteomes" id="UP000061603"/>
    </source>
</evidence>